<feature type="domain" description="Pseudouridine synthase RsuA/RluA-like" evidence="4">
    <location>
        <begin position="10"/>
        <end position="159"/>
    </location>
</feature>
<dbReference type="NCBIfam" id="TIGR00093">
    <property type="entry name" value="pseudouridine synthase"/>
    <property type="match status" value="1"/>
</dbReference>
<dbReference type="EC" id="5.4.99.-" evidence="3"/>
<reference evidence="5" key="1">
    <citation type="submission" date="2019-10" db="EMBL/GenBank/DDBJ databases">
        <title>Draft genome sequence of Panacibacter sp. KCS-6.</title>
        <authorList>
            <person name="Yim K.J."/>
        </authorList>
    </citation>
    <scope>NUCLEOTIDE SEQUENCE</scope>
    <source>
        <strain evidence="5">KCS-6</strain>
    </source>
</reference>
<evidence type="ECO:0000256" key="1">
    <source>
        <dbReference type="ARBA" id="ARBA00008348"/>
    </source>
</evidence>
<dbReference type="PANTHER" id="PTHR47683">
    <property type="entry name" value="PSEUDOURIDINE SYNTHASE FAMILY PROTEIN-RELATED"/>
    <property type="match status" value="1"/>
</dbReference>
<dbReference type="PANTHER" id="PTHR47683:SF2">
    <property type="entry name" value="RNA-BINDING S4 DOMAIN-CONTAINING PROTEIN"/>
    <property type="match status" value="1"/>
</dbReference>
<dbReference type="InterPro" id="IPR018496">
    <property type="entry name" value="PsdUridine_synth_RsuA/RluB_CS"/>
</dbReference>
<dbReference type="EMBL" id="WHPF01000012">
    <property type="protein sequence ID" value="NNV56989.1"/>
    <property type="molecule type" value="Genomic_DNA"/>
</dbReference>
<dbReference type="InterPro" id="IPR042092">
    <property type="entry name" value="PsdUridine_s_RsuA/RluB/E/F_cat"/>
</dbReference>
<dbReference type="GO" id="GO:0140098">
    <property type="term" value="F:catalytic activity, acting on RNA"/>
    <property type="evidence" value="ECO:0007669"/>
    <property type="project" value="UniProtKB-ARBA"/>
</dbReference>
<dbReference type="InterPro" id="IPR050343">
    <property type="entry name" value="RsuA_PseudoU_synthase"/>
</dbReference>
<dbReference type="GO" id="GO:0006364">
    <property type="term" value="P:rRNA processing"/>
    <property type="evidence" value="ECO:0007669"/>
    <property type="project" value="UniProtKB-ARBA"/>
</dbReference>
<gene>
    <name evidence="5" type="ORF">GD597_16065</name>
</gene>
<dbReference type="Gene3D" id="3.30.70.580">
    <property type="entry name" value="Pseudouridine synthase I, catalytic domain, N-terminal subdomain"/>
    <property type="match status" value="1"/>
</dbReference>
<dbReference type="GO" id="GO:0009982">
    <property type="term" value="F:pseudouridine synthase activity"/>
    <property type="evidence" value="ECO:0007669"/>
    <property type="project" value="InterPro"/>
</dbReference>
<protein>
    <recommendedName>
        <fullName evidence="3">Pseudouridine synthase</fullName>
        <ecNumber evidence="3">5.4.99.-</ecNumber>
    </recommendedName>
</protein>
<dbReference type="Proteomes" id="UP000598971">
    <property type="component" value="Unassembled WGS sequence"/>
</dbReference>
<accession>A0A8J8JVT3</accession>
<evidence type="ECO:0000256" key="3">
    <source>
        <dbReference type="RuleBase" id="RU003887"/>
    </source>
</evidence>
<dbReference type="InterPro" id="IPR000748">
    <property type="entry name" value="PsdUridine_synth_RsuA/RluB/E/F"/>
</dbReference>
<dbReference type="GO" id="GO:0003723">
    <property type="term" value="F:RNA binding"/>
    <property type="evidence" value="ECO:0007669"/>
    <property type="project" value="InterPro"/>
</dbReference>
<organism evidence="5 6">
    <name type="scientific">Limnovirga soli</name>
    <dbReference type="NCBI Taxonomy" id="2656915"/>
    <lineage>
        <taxon>Bacteria</taxon>
        <taxon>Pseudomonadati</taxon>
        <taxon>Bacteroidota</taxon>
        <taxon>Chitinophagia</taxon>
        <taxon>Chitinophagales</taxon>
        <taxon>Chitinophagaceae</taxon>
        <taxon>Limnovirga</taxon>
    </lineage>
</organism>
<dbReference type="InterPro" id="IPR020103">
    <property type="entry name" value="PsdUridine_synth_cat_dom_sf"/>
</dbReference>
<dbReference type="Pfam" id="PF00849">
    <property type="entry name" value="PseudoU_synth_2"/>
    <property type="match status" value="1"/>
</dbReference>
<dbReference type="RefSeq" id="WP_171608937.1">
    <property type="nucleotide sequence ID" value="NZ_WHPF01000012.1"/>
</dbReference>
<dbReference type="InterPro" id="IPR006145">
    <property type="entry name" value="PsdUridine_synth_RsuA/RluA"/>
</dbReference>
<proteinExistence type="inferred from homology"/>
<dbReference type="SUPFAM" id="SSF55120">
    <property type="entry name" value="Pseudouridine synthase"/>
    <property type="match status" value="1"/>
</dbReference>
<keyword evidence="6" id="KW-1185">Reference proteome</keyword>
<keyword evidence="2 3" id="KW-0413">Isomerase</keyword>
<sequence length="203" mass="23134">MQETKTVNRYFIINKPPNMVSQFVSTHDVGLLGDLDFQFPEGIHAIGRLDSHSEGLLILTTNKKVTKLLFQGAVPHKRVYLVQVVNKVSEATLTQLRTGVTIRIKGDVDYTTSPCDVEIIEHPELITKQAYALPDYVSVTWLTITLTEGKFHQVRKMVKAVHHKCKRLIRISIEDLLLGDLEPGAVKEIEEQTFFRLLKIDNW</sequence>
<comment type="similarity">
    <text evidence="1 3">Belongs to the pseudouridine synthase RsuA family.</text>
</comment>
<dbReference type="Gene3D" id="3.30.70.1560">
    <property type="entry name" value="Alpha-L RNA-binding motif"/>
    <property type="match status" value="1"/>
</dbReference>
<evidence type="ECO:0000313" key="6">
    <source>
        <dbReference type="Proteomes" id="UP000598971"/>
    </source>
</evidence>
<name>A0A8J8JVT3_9BACT</name>
<dbReference type="InterPro" id="IPR020094">
    <property type="entry name" value="TruA/RsuA/RluB/E/F_N"/>
</dbReference>
<dbReference type="PROSITE" id="PS01149">
    <property type="entry name" value="PSI_RSU"/>
    <property type="match status" value="1"/>
</dbReference>
<evidence type="ECO:0000313" key="5">
    <source>
        <dbReference type="EMBL" id="NNV56989.1"/>
    </source>
</evidence>
<evidence type="ECO:0000259" key="4">
    <source>
        <dbReference type="Pfam" id="PF00849"/>
    </source>
</evidence>
<comment type="caution">
    <text evidence="5">The sequence shown here is derived from an EMBL/GenBank/DDBJ whole genome shotgun (WGS) entry which is preliminary data.</text>
</comment>
<dbReference type="AlphaFoldDB" id="A0A8J8JVT3"/>
<evidence type="ECO:0000256" key="2">
    <source>
        <dbReference type="ARBA" id="ARBA00023235"/>
    </source>
</evidence>
<dbReference type="GO" id="GO:0001522">
    <property type="term" value="P:pseudouridine synthesis"/>
    <property type="evidence" value="ECO:0007669"/>
    <property type="project" value="InterPro"/>
</dbReference>